<comment type="caution">
    <text evidence="2">The sequence shown here is derived from an EMBL/GenBank/DDBJ whole genome shotgun (WGS) entry which is preliminary data.</text>
</comment>
<reference evidence="2" key="1">
    <citation type="submission" date="2023-03" db="EMBL/GenBank/DDBJ databases">
        <title>Massive genome expansion in bonnet fungi (Mycena s.s.) driven by repeated elements and novel gene families across ecological guilds.</title>
        <authorList>
            <consortium name="Lawrence Berkeley National Laboratory"/>
            <person name="Harder C.B."/>
            <person name="Miyauchi S."/>
            <person name="Viragh M."/>
            <person name="Kuo A."/>
            <person name="Thoen E."/>
            <person name="Andreopoulos B."/>
            <person name="Lu D."/>
            <person name="Skrede I."/>
            <person name="Drula E."/>
            <person name="Henrissat B."/>
            <person name="Morin E."/>
            <person name="Kohler A."/>
            <person name="Barry K."/>
            <person name="LaButti K."/>
            <person name="Morin E."/>
            <person name="Salamov A."/>
            <person name="Lipzen A."/>
            <person name="Mereny Z."/>
            <person name="Hegedus B."/>
            <person name="Baldrian P."/>
            <person name="Stursova M."/>
            <person name="Weitz H."/>
            <person name="Taylor A."/>
            <person name="Grigoriev I.V."/>
            <person name="Nagy L.G."/>
            <person name="Martin F."/>
            <person name="Kauserud H."/>
        </authorList>
    </citation>
    <scope>NUCLEOTIDE SEQUENCE</scope>
    <source>
        <strain evidence="2">CBHHK200</strain>
    </source>
</reference>
<evidence type="ECO:0000313" key="3">
    <source>
        <dbReference type="Proteomes" id="UP001218188"/>
    </source>
</evidence>
<organism evidence="2 3">
    <name type="scientific">Mycena alexandri</name>
    <dbReference type="NCBI Taxonomy" id="1745969"/>
    <lineage>
        <taxon>Eukaryota</taxon>
        <taxon>Fungi</taxon>
        <taxon>Dikarya</taxon>
        <taxon>Basidiomycota</taxon>
        <taxon>Agaricomycotina</taxon>
        <taxon>Agaricomycetes</taxon>
        <taxon>Agaricomycetidae</taxon>
        <taxon>Agaricales</taxon>
        <taxon>Marasmiineae</taxon>
        <taxon>Mycenaceae</taxon>
        <taxon>Mycena</taxon>
    </lineage>
</organism>
<dbReference type="AlphaFoldDB" id="A0AAD6RXK9"/>
<sequence>MATSTVSMSDCPEFMIQLTVPSLDTVAEHLADATSTRARYLTRHHIIPPTLSASSPTVIANPTTHQATSPRPANSVRISESAMPNFIPVHTDGGPEPLRENSSYDQFLTTVVPTEGLGPWCQVVGTLVFGNPSTPLHDRRHFKLEFDLVATDQSTPSVVYGQDLKKPETNDWRPEGIPGSPPLFWFPFSPESNTRVGDGDYMARYADGSFAKYTLWRDWIYLRPYWAPPPVHETDKPWLNLTFGVASKISRSYRTAPTSGILGLGRRSVLDNRLVRPPTFLQQIRPLLSTSKLQEIKGELGDHYPVSLHIWCDSVIQYSYITFGRRPVFTDGSSPARWHNHIPLLGYDHWMFASNMKKLNGKEYEYSSGTAELDTGAASCYVDDNFVKDYYALIPGCTTRRLGSASYNVIPVKTTATPRVELDIGGHLFTLERWHLPQAATQTIGSTTYYVGAIQPKSLLMSAGAAYQGPDIIGRVALVNMEVVFQVPKVGSHTMSWRRKDIEFAGPSQEQWNQLIDLLAEYQSEAAVELAFSKKSLKDANAVTFSKWIQTSAPNAARRHRKACKLVRRPALNCHSSGQSKNRTLNVVSGIPVFILDLRISWSVGRYRGATILSIELKWERSTAREDPGRNQPTEGYERSCHTGEITRNFAGTRVCGAGGEIPGSGMFPLPRILTRLPQSGTRPCMSGTRQCSSEEAQQSNSGVVWYNSVSPEKGEKKKRRNKAAAEQMLACRHATRPPVLKELGQPLHGRMGGRWGADSGPTLSHQEIEDKK</sequence>
<dbReference type="EMBL" id="JARJCM010000585">
    <property type="protein sequence ID" value="KAJ7016135.1"/>
    <property type="molecule type" value="Genomic_DNA"/>
</dbReference>
<evidence type="ECO:0000256" key="1">
    <source>
        <dbReference type="SAM" id="MobiDB-lite"/>
    </source>
</evidence>
<dbReference type="Proteomes" id="UP001218188">
    <property type="component" value="Unassembled WGS sequence"/>
</dbReference>
<accession>A0AAD6RXK9</accession>
<name>A0AAD6RXK9_9AGAR</name>
<dbReference type="SUPFAM" id="SSF50630">
    <property type="entry name" value="Acid proteases"/>
    <property type="match status" value="1"/>
</dbReference>
<gene>
    <name evidence="2" type="ORF">C8F04DRAFT_1203191</name>
</gene>
<feature type="compositionally biased region" description="Polar residues" evidence="1">
    <location>
        <begin position="694"/>
        <end position="711"/>
    </location>
</feature>
<keyword evidence="3" id="KW-1185">Reference proteome</keyword>
<evidence type="ECO:0000313" key="2">
    <source>
        <dbReference type="EMBL" id="KAJ7016135.1"/>
    </source>
</evidence>
<feature type="region of interest" description="Disordered" evidence="1">
    <location>
        <begin position="694"/>
        <end position="773"/>
    </location>
</feature>
<protein>
    <submittedName>
        <fullName evidence="2">Uncharacterized protein</fullName>
    </submittedName>
</protein>
<dbReference type="InterPro" id="IPR021109">
    <property type="entry name" value="Peptidase_aspartic_dom_sf"/>
</dbReference>
<dbReference type="Gene3D" id="2.40.70.10">
    <property type="entry name" value="Acid Proteases"/>
    <property type="match status" value="2"/>
</dbReference>
<proteinExistence type="predicted"/>